<dbReference type="STRING" id="1314674.A0A0D7BUU7"/>
<keyword evidence="4" id="KW-1185">Reference proteome</keyword>
<gene>
    <name evidence="3" type="ORF">CYLTODRAFT_385048</name>
</gene>
<evidence type="ECO:0000256" key="1">
    <source>
        <dbReference type="SAM" id="MobiDB-lite"/>
    </source>
</evidence>
<keyword evidence="2" id="KW-0472">Membrane</keyword>
<evidence type="ECO:0000313" key="4">
    <source>
        <dbReference type="Proteomes" id="UP000054007"/>
    </source>
</evidence>
<feature type="compositionally biased region" description="Polar residues" evidence="1">
    <location>
        <begin position="1"/>
        <end position="11"/>
    </location>
</feature>
<evidence type="ECO:0000256" key="2">
    <source>
        <dbReference type="SAM" id="Phobius"/>
    </source>
</evidence>
<accession>A0A0D7BUU7</accession>
<dbReference type="Proteomes" id="UP000054007">
    <property type="component" value="Unassembled WGS sequence"/>
</dbReference>
<dbReference type="AlphaFoldDB" id="A0A0D7BUU7"/>
<dbReference type="OrthoDB" id="10039566at2759"/>
<name>A0A0D7BUU7_9AGAR</name>
<feature type="region of interest" description="Disordered" evidence="1">
    <location>
        <begin position="1"/>
        <end position="52"/>
    </location>
</feature>
<keyword evidence="2" id="KW-0812">Transmembrane</keyword>
<dbReference type="EMBL" id="KN880431">
    <property type="protein sequence ID" value="KIY74273.1"/>
    <property type="molecule type" value="Genomic_DNA"/>
</dbReference>
<protein>
    <submittedName>
        <fullName evidence="3">Uncharacterized protein</fullName>
    </submittedName>
</protein>
<feature type="transmembrane region" description="Helical" evidence="2">
    <location>
        <begin position="63"/>
        <end position="86"/>
    </location>
</feature>
<feature type="compositionally biased region" description="Polar residues" evidence="1">
    <location>
        <begin position="36"/>
        <end position="52"/>
    </location>
</feature>
<sequence>MSASMDASKSLPNGKGKSRAVEDVEAPSERTPLLASGSNSSPITSTPHSSYPSTRLASKLARVFLITLGGCVVLLVIFALVAWSYAAKVSDISPEQVLSEDLKFKGPDLVNVLNVTEEGGIWVNVEGRIGFDAGKALGVESDYYDSWATAAWKSIGRWGIKRVNRVSIELEDVVVSSEEGTFIGNLKLPPQEIVLSVDPPSGSSWLQHTSTDVYVLPSQDTRSILAFFAEAWRRGSARFIVQVGRVGISGGAVKDKSWREWIQRDFTELSTNLGIPLPQLPGLPPPGRNLPFPPLADLITLQEFSILTAGDQLALAARASLIDPVPTNLNFSAPALPFTVSLAPGVPIAAVNTAPFTTTHPNITIDVTGSVLPLPPTSTNLLSVFLSRYLSGKPNDISISTPLIHNLTVDATFPGPQPKPQVLRNVTIQDMKLKAWNTSFLASGVVYARVVLPAGMNISINVTNILPDVLIFDGAPPDDLLLLGPGNPPEESPLPDPLPPRAFSHIRPDDWLESECKAAVLEPGEEGGSVFEVSARIEGVPLQVLPGREKEFGDFVSKVLFSIDGALAGLVGIVSVSVDVPGLPVEGKGSLRLDGLPFRGAVRLSKKHMFDAVWPFSHGKTVRLEQ</sequence>
<keyword evidence="2" id="KW-1133">Transmembrane helix</keyword>
<evidence type="ECO:0000313" key="3">
    <source>
        <dbReference type="EMBL" id="KIY74273.1"/>
    </source>
</evidence>
<organism evidence="3 4">
    <name type="scientific">Cylindrobasidium torrendii FP15055 ss-10</name>
    <dbReference type="NCBI Taxonomy" id="1314674"/>
    <lineage>
        <taxon>Eukaryota</taxon>
        <taxon>Fungi</taxon>
        <taxon>Dikarya</taxon>
        <taxon>Basidiomycota</taxon>
        <taxon>Agaricomycotina</taxon>
        <taxon>Agaricomycetes</taxon>
        <taxon>Agaricomycetidae</taxon>
        <taxon>Agaricales</taxon>
        <taxon>Marasmiineae</taxon>
        <taxon>Physalacriaceae</taxon>
        <taxon>Cylindrobasidium</taxon>
    </lineage>
</organism>
<proteinExistence type="predicted"/>
<reference evidence="3 4" key="1">
    <citation type="journal article" date="2015" name="Fungal Genet. Biol.">
        <title>Evolution of novel wood decay mechanisms in Agaricales revealed by the genome sequences of Fistulina hepatica and Cylindrobasidium torrendii.</title>
        <authorList>
            <person name="Floudas D."/>
            <person name="Held B.W."/>
            <person name="Riley R."/>
            <person name="Nagy L.G."/>
            <person name="Koehler G."/>
            <person name="Ransdell A.S."/>
            <person name="Younus H."/>
            <person name="Chow J."/>
            <person name="Chiniquy J."/>
            <person name="Lipzen A."/>
            <person name="Tritt A."/>
            <person name="Sun H."/>
            <person name="Haridas S."/>
            <person name="LaButti K."/>
            <person name="Ohm R.A."/>
            <person name="Kues U."/>
            <person name="Blanchette R.A."/>
            <person name="Grigoriev I.V."/>
            <person name="Minto R.E."/>
            <person name="Hibbett D.S."/>
        </authorList>
    </citation>
    <scope>NUCLEOTIDE SEQUENCE [LARGE SCALE GENOMIC DNA]</scope>
    <source>
        <strain evidence="3 4">FP15055 ss-10</strain>
    </source>
</reference>